<gene>
    <name evidence="11" type="ORF">GV827_14705</name>
</gene>
<evidence type="ECO:0000259" key="10">
    <source>
        <dbReference type="Pfam" id="PF04290"/>
    </source>
</evidence>
<keyword evidence="5 9" id="KW-0812">Transmembrane</keyword>
<comment type="similarity">
    <text evidence="8 9">Belongs to the TRAP transporter small permease family.</text>
</comment>
<feature type="domain" description="Tripartite ATP-independent periplasmic transporters DctQ component" evidence="10">
    <location>
        <begin position="33"/>
        <end position="168"/>
    </location>
</feature>
<comment type="caution">
    <text evidence="11">The sequence shown here is derived from an EMBL/GenBank/DDBJ whole genome shotgun (WGS) entry which is preliminary data.</text>
</comment>
<accession>A0A6P0CBS3</accession>
<evidence type="ECO:0000313" key="12">
    <source>
        <dbReference type="Proteomes" id="UP000468591"/>
    </source>
</evidence>
<evidence type="ECO:0000256" key="3">
    <source>
        <dbReference type="ARBA" id="ARBA00022475"/>
    </source>
</evidence>
<reference evidence="11 12" key="1">
    <citation type="submission" date="2020-01" db="EMBL/GenBank/DDBJ databases">
        <title>Sulfitobacter sediminilitoris sp. nov., isolated from a tidal flat.</title>
        <authorList>
            <person name="Park S."/>
            <person name="Yoon J.-H."/>
        </authorList>
    </citation>
    <scope>NUCLEOTIDE SEQUENCE [LARGE SCALE GENOMIC DNA]</scope>
    <source>
        <strain evidence="11 12">JBTF-M27</strain>
    </source>
</reference>
<feature type="transmembrane region" description="Helical" evidence="9">
    <location>
        <begin position="144"/>
        <end position="163"/>
    </location>
</feature>
<dbReference type="EMBL" id="JAABNT010000009">
    <property type="protein sequence ID" value="NEK23649.1"/>
    <property type="molecule type" value="Genomic_DNA"/>
</dbReference>
<comment type="subcellular location">
    <subcellularLocation>
        <location evidence="1 9">Cell inner membrane</location>
        <topology evidence="1 9">Multi-pass membrane protein</topology>
    </subcellularLocation>
</comment>
<protein>
    <recommendedName>
        <fullName evidence="9">TRAP transporter small permease protein</fullName>
    </recommendedName>
</protein>
<dbReference type="InterPro" id="IPR055348">
    <property type="entry name" value="DctQ"/>
</dbReference>
<evidence type="ECO:0000256" key="7">
    <source>
        <dbReference type="ARBA" id="ARBA00023136"/>
    </source>
</evidence>
<evidence type="ECO:0000256" key="1">
    <source>
        <dbReference type="ARBA" id="ARBA00004429"/>
    </source>
</evidence>
<keyword evidence="3" id="KW-1003">Cell membrane</keyword>
<sequence>MALASRNDPAPLRALDTCTQVANVVGSLLIVALVLLIGADVLGRNLFSAPISGVPEMVKLSIVAIVFLQAPQALKAGRMTRSDALIERITNRFPRLGGAMETLFDMLAVTVVGAIFYATYPIFIKSWSRGDFVGAAGDFTAPTWPVKLMILIGAALLLLQFLARIARRYMRGAHDPV</sequence>
<comment type="caution">
    <text evidence="9">Lacks conserved residue(s) required for the propagation of feature annotation.</text>
</comment>
<feature type="transmembrane region" description="Helical" evidence="9">
    <location>
        <begin position="20"/>
        <end position="42"/>
    </location>
</feature>
<evidence type="ECO:0000256" key="6">
    <source>
        <dbReference type="ARBA" id="ARBA00022989"/>
    </source>
</evidence>
<dbReference type="GO" id="GO:0005886">
    <property type="term" value="C:plasma membrane"/>
    <property type="evidence" value="ECO:0007669"/>
    <property type="project" value="UniProtKB-SubCell"/>
</dbReference>
<keyword evidence="12" id="KW-1185">Reference proteome</keyword>
<comment type="subunit">
    <text evidence="9">The complex comprises the extracytoplasmic solute receptor protein and the two transmembrane proteins.</text>
</comment>
<keyword evidence="7 9" id="KW-0472">Membrane</keyword>
<dbReference type="Pfam" id="PF04290">
    <property type="entry name" value="DctQ"/>
    <property type="match status" value="1"/>
</dbReference>
<feature type="transmembrane region" description="Helical" evidence="9">
    <location>
        <begin position="102"/>
        <end position="124"/>
    </location>
</feature>
<dbReference type="AlphaFoldDB" id="A0A6P0CBS3"/>
<evidence type="ECO:0000256" key="5">
    <source>
        <dbReference type="ARBA" id="ARBA00022692"/>
    </source>
</evidence>
<proteinExistence type="inferred from homology"/>
<dbReference type="GO" id="GO:0022857">
    <property type="term" value="F:transmembrane transporter activity"/>
    <property type="evidence" value="ECO:0007669"/>
    <property type="project" value="UniProtKB-UniRule"/>
</dbReference>
<dbReference type="PANTHER" id="PTHR35011">
    <property type="entry name" value="2,3-DIKETO-L-GULONATE TRAP TRANSPORTER SMALL PERMEASE PROTEIN YIAM"/>
    <property type="match status" value="1"/>
</dbReference>
<keyword evidence="6 9" id="KW-1133">Transmembrane helix</keyword>
<keyword evidence="4 9" id="KW-0997">Cell inner membrane</keyword>
<evidence type="ECO:0000313" key="11">
    <source>
        <dbReference type="EMBL" id="NEK23649.1"/>
    </source>
</evidence>
<evidence type="ECO:0000256" key="8">
    <source>
        <dbReference type="ARBA" id="ARBA00038436"/>
    </source>
</evidence>
<dbReference type="Proteomes" id="UP000468591">
    <property type="component" value="Unassembled WGS sequence"/>
</dbReference>
<evidence type="ECO:0000256" key="4">
    <source>
        <dbReference type="ARBA" id="ARBA00022519"/>
    </source>
</evidence>
<keyword evidence="2 9" id="KW-0813">Transport</keyword>
<dbReference type="InterPro" id="IPR007387">
    <property type="entry name" value="TRAP_DctQ"/>
</dbReference>
<name>A0A6P0CBS3_9RHOB</name>
<comment type="function">
    <text evidence="9">Part of the tripartite ATP-independent periplasmic (TRAP) transport system.</text>
</comment>
<evidence type="ECO:0000256" key="2">
    <source>
        <dbReference type="ARBA" id="ARBA00022448"/>
    </source>
</evidence>
<organism evidence="11 12">
    <name type="scientific">Sulfitobacter sediminilitoris</name>
    <dbReference type="NCBI Taxonomy" id="2698830"/>
    <lineage>
        <taxon>Bacteria</taxon>
        <taxon>Pseudomonadati</taxon>
        <taxon>Pseudomonadota</taxon>
        <taxon>Alphaproteobacteria</taxon>
        <taxon>Rhodobacterales</taxon>
        <taxon>Roseobacteraceae</taxon>
        <taxon>Sulfitobacter</taxon>
    </lineage>
</organism>
<evidence type="ECO:0000256" key="9">
    <source>
        <dbReference type="RuleBase" id="RU369079"/>
    </source>
</evidence>
<dbReference type="RefSeq" id="WP_164354573.1">
    <property type="nucleotide sequence ID" value="NZ_JAABNT010000009.1"/>
</dbReference>